<accession>A0ABT7LVH0</accession>
<keyword evidence="7 8" id="KW-0472">Membrane</keyword>
<evidence type="ECO:0000313" key="10">
    <source>
        <dbReference type="EMBL" id="MDL5055969.1"/>
    </source>
</evidence>
<comment type="subcellular location">
    <subcellularLocation>
        <location evidence="1">Cell membrane</location>
    </subcellularLocation>
</comment>
<dbReference type="RefSeq" id="WP_283359058.1">
    <property type="nucleotide sequence ID" value="NZ_JASVEJ010000002.1"/>
</dbReference>
<sequence length="175" mass="19191">MSNIRLTYEYTLSSIKVVNESIDKINTKLAVVLTLSGVLVNFGKDLPGYSVTIKCINSESLCPTCYLLKLFAYTLIIVAIATGLWGLSPASGGKIVLPQQLLADEWNQASEEDYMTALIQYLEKETLLVLNDIRDKKATRLDWAIRAIGTSVLLFGLDEILGISIAVLGNLCPYA</sequence>
<dbReference type="EMBL" id="JASVEJ010000002">
    <property type="protein sequence ID" value="MDL5055969.1"/>
    <property type="molecule type" value="Genomic_DNA"/>
</dbReference>
<evidence type="ECO:0000256" key="3">
    <source>
        <dbReference type="ARBA" id="ARBA00022692"/>
    </source>
</evidence>
<feature type="domain" description="Pycsar effector protein" evidence="9">
    <location>
        <begin position="15"/>
        <end position="156"/>
    </location>
</feature>
<gene>
    <name evidence="10" type="ORF">QQ055_00545</name>
</gene>
<evidence type="ECO:0000256" key="5">
    <source>
        <dbReference type="ARBA" id="ARBA00022989"/>
    </source>
</evidence>
<evidence type="ECO:0000256" key="1">
    <source>
        <dbReference type="ARBA" id="ARBA00004236"/>
    </source>
</evidence>
<evidence type="ECO:0000256" key="4">
    <source>
        <dbReference type="ARBA" id="ARBA00022741"/>
    </source>
</evidence>
<comment type="caution">
    <text evidence="10">The sequence shown here is derived from an EMBL/GenBank/DDBJ whole genome shotgun (WGS) entry which is preliminary data.</text>
</comment>
<name>A0ABT7LVH0_9CYAN</name>
<evidence type="ECO:0000259" key="9">
    <source>
        <dbReference type="Pfam" id="PF18967"/>
    </source>
</evidence>
<organism evidence="10 11">
    <name type="scientific">Geitlerinema calcuttense NRMC-F 0142</name>
    <dbReference type="NCBI Taxonomy" id="2922238"/>
    <lineage>
        <taxon>Bacteria</taxon>
        <taxon>Bacillati</taxon>
        <taxon>Cyanobacteriota</taxon>
        <taxon>Cyanophyceae</taxon>
        <taxon>Geitlerinematales</taxon>
        <taxon>Geitlerinemataceae</taxon>
        <taxon>Geitlerinema</taxon>
    </lineage>
</organism>
<keyword evidence="3 8" id="KW-0812">Transmembrane</keyword>
<protein>
    <recommendedName>
        <fullName evidence="9">Pycsar effector protein domain-containing protein</fullName>
    </recommendedName>
</protein>
<keyword evidence="4" id="KW-0547">Nucleotide-binding</keyword>
<keyword evidence="6" id="KW-0051">Antiviral defense</keyword>
<keyword evidence="5 8" id="KW-1133">Transmembrane helix</keyword>
<feature type="transmembrane region" description="Helical" evidence="8">
    <location>
        <begin position="66"/>
        <end position="87"/>
    </location>
</feature>
<evidence type="ECO:0000256" key="2">
    <source>
        <dbReference type="ARBA" id="ARBA00022475"/>
    </source>
</evidence>
<proteinExistence type="predicted"/>
<evidence type="ECO:0000256" key="8">
    <source>
        <dbReference type="SAM" id="Phobius"/>
    </source>
</evidence>
<evidence type="ECO:0000313" key="11">
    <source>
        <dbReference type="Proteomes" id="UP001230986"/>
    </source>
</evidence>
<evidence type="ECO:0000256" key="6">
    <source>
        <dbReference type="ARBA" id="ARBA00023118"/>
    </source>
</evidence>
<feature type="transmembrane region" description="Helical" evidence="8">
    <location>
        <begin position="143"/>
        <end position="168"/>
    </location>
</feature>
<dbReference type="InterPro" id="IPR043760">
    <property type="entry name" value="PycTM_dom"/>
</dbReference>
<evidence type="ECO:0000256" key="7">
    <source>
        <dbReference type="ARBA" id="ARBA00023136"/>
    </source>
</evidence>
<reference evidence="10 11" key="1">
    <citation type="submission" date="2023-06" db="EMBL/GenBank/DDBJ databases">
        <title>Whole genome sequence of Oscillatoria calcuttensis NRMC-F 0142.</title>
        <authorList>
            <person name="Shakena Fathima T."/>
            <person name="Muralitharan G."/>
            <person name="Thajuddin N."/>
        </authorList>
    </citation>
    <scope>NUCLEOTIDE SEQUENCE [LARGE SCALE GENOMIC DNA]</scope>
    <source>
        <strain evidence="10 11">NRMC-F 0142</strain>
    </source>
</reference>
<dbReference type="Pfam" id="PF18967">
    <property type="entry name" value="PycTM"/>
    <property type="match status" value="1"/>
</dbReference>
<keyword evidence="11" id="KW-1185">Reference proteome</keyword>
<dbReference type="Proteomes" id="UP001230986">
    <property type="component" value="Unassembled WGS sequence"/>
</dbReference>
<keyword evidence="2" id="KW-1003">Cell membrane</keyword>